<evidence type="ECO:0000313" key="2">
    <source>
        <dbReference type="EMBL" id="WAL66516.1"/>
    </source>
</evidence>
<feature type="region of interest" description="Disordered" evidence="1">
    <location>
        <begin position="499"/>
        <end position="522"/>
    </location>
</feature>
<evidence type="ECO:0000256" key="1">
    <source>
        <dbReference type="SAM" id="MobiDB-lite"/>
    </source>
</evidence>
<name>A0ABY7B2V2_9PSEU</name>
<keyword evidence="3" id="KW-1185">Reference proteome</keyword>
<reference evidence="2" key="1">
    <citation type="submission" date="2022-11" db="EMBL/GenBank/DDBJ databases">
        <authorList>
            <person name="Mo P."/>
        </authorList>
    </citation>
    <scope>NUCLEOTIDE SEQUENCE</scope>
    <source>
        <strain evidence="2">HUAS 11-8</strain>
    </source>
</reference>
<gene>
    <name evidence="2" type="ORF">ORV05_01475</name>
</gene>
<protein>
    <submittedName>
        <fullName evidence="2">Uncharacterized protein</fullName>
    </submittedName>
</protein>
<dbReference type="RefSeq" id="WP_268756650.1">
    <property type="nucleotide sequence ID" value="NZ_CP113836.1"/>
</dbReference>
<dbReference type="EMBL" id="CP113836">
    <property type="protein sequence ID" value="WAL66516.1"/>
    <property type="molecule type" value="Genomic_DNA"/>
</dbReference>
<evidence type="ECO:0000313" key="3">
    <source>
        <dbReference type="Proteomes" id="UP001163203"/>
    </source>
</evidence>
<dbReference type="Gene3D" id="3.90.176.10">
    <property type="entry name" value="Toxin ADP-ribosyltransferase, Chain A, domain 1"/>
    <property type="match status" value="1"/>
</dbReference>
<accession>A0ABY7B2V2</accession>
<proteinExistence type="predicted"/>
<dbReference type="Proteomes" id="UP001163203">
    <property type="component" value="Chromosome"/>
</dbReference>
<organism evidence="2 3">
    <name type="scientific">Amycolatopsis cynarae</name>
    <dbReference type="NCBI Taxonomy" id="2995223"/>
    <lineage>
        <taxon>Bacteria</taxon>
        <taxon>Bacillati</taxon>
        <taxon>Actinomycetota</taxon>
        <taxon>Actinomycetes</taxon>
        <taxon>Pseudonocardiales</taxon>
        <taxon>Pseudonocardiaceae</taxon>
        <taxon>Amycolatopsis</taxon>
    </lineage>
</organism>
<feature type="region of interest" description="Disordered" evidence="1">
    <location>
        <begin position="445"/>
        <end position="479"/>
    </location>
</feature>
<sequence>MDRNVDRQSLEELVAEPQGGHLLVRHRTEPGADAGLRHPAPAQLIVLISPRARQVPSLVAALPALLRPLPEGVRSLCVALPGLAADPAPVQVLAKELDIEILAPDGPFVPEPAAWYAGHASGGTGWRRFRPDEPPAFAGARLPAPRWEGAVPVTPVSLDATTVAEPVAAGILIRSVDAPAAGAGHPAFTVPVDEHFPKVLVGGAGPVPTPAAVAAVLDRLAPVGPILVPVAPGASSHVWQAEVALRTGREVLFTAGVPLGPAPATVLTPEGELLFQPFPALLRQTARGGDQQVLEVGPPPTGWTRSGPRTYRLGAGETAVYADVVPSGLVLRPASAECAAEIAPFDPTGWTLTLGTPGDVVGLQLLVAAERLVAGLDPGRRAVVRVRVGGELDEQAGAILRGMAETLPSPQVPPVVEPAVPLVEPAPPPRPPVSYSAPPIATMSSVPVSTVSEPRRPAEQPVPEPEAPAAGPAPETERVPAEPAVLPESAEDIPIAEVSEAETPEEPHPAQQAEDESTAEPVELAPVEPAEAAAAGGPAKPLVLKDRPSTTAEQNRFAVAAGEAFTEALATVNAALAAWPSMRQGDANEAKADYVAVCLYLGRGETGATQLNGAVRAGQKGPVDAQLACLVSGIRRLPTHRRAVLRQGKVGESLEHQSSPGTVLTEPGFLTGSMDLDVTVPGADLDVLIWPASARRTSELLISRPMNEVVFAAGARFKALAVRTAEDGDDDGEGSEGVSAPRVAVLFRELTPGESPGTELDERDLIVLAKLDRVLARRQQGGLRVVEDPDVAARLTTSLLEWQPEAAEPELAGHAAAATR</sequence>